<accession>A0A387BW77</accession>
<dbReference type="SUPFAM" id="SSF46785">
    <property type="entry name" value="Winged helix' DNA-binding domain"/>
    <property type="match status" value="1"/>
</dbReference>
<dbReference type="InterPro" id="IPR014757">
    <property type="entry name" value="Tscrpt_reg_IclR_C"/>
</dbReference>
<evidence type="ECO:0000313" key="10">
    <source>
        <dbReference type="Proteomes" id="UP000275069"/>
    </source>
</evidence>
<dbReference type="PANTHER" id="PTHR30136">
    <property type="entry name" value="HELIX-TURN-HELIX TRANSCRIPTIONAL REGULATOR, ICLR FAMILY"/>
    <property type="match status" value="1"/>
</dbReference>
<reference evidence="9 10" key="1">
    <citation type="submission" date="2018-09" db="EMBL/GenBank/DDBJ databases">
        <title>Genome sequencing of strain 2DFW10M-5.</title>
        <authorList>
            <person name="Heo J."/>
            <person name="Kim S.-J."/>
            <person name="Kwon S.-W."/>
        </authorList>
    </citation>
    <scope>NUCLEOTIDE SEQUENCE [LARGE SCALE GENOMIC DNA]</scope>
    <source>
        <strain evidence="9 10">2DFW10M-5</strain>
    </source>
</reference>
<organism evidence="9 10">
    <name type="scientific">Gryllotalpicola protaetiae</name>
    <dbReference type="NCBI Taxonomy" id="2419771"/>
    <lineage>
        <taxon>Bacteria</taxon>
        <taxon>Bacillati</taxon>
        <taxon>Actinomycetota</taxon>
        <taxon>Actinomycetes</taxon>
        <taxon>Micrococcales</taxon>
        <taxon>Microbacteriaceae</taxon>
        <taxon>Gryllotalpicola</taxon>
    </lineage>
</organism>
<gene>
    <name evidence="9" type="ORF">D7I44_11810</name>
</gene>
<dbReference type="InterPro" id="IPR050707">
    <property type="entry name" value="HTH_MetabolicPath_Reg"/>
</dbReference>
<dbReference type="OrthoDB" id="8479143at2"/>
<dbReference type="InterPro" id="IPR036388">
    <property type="entry name" value="WH-like_DNA-bd_sf"/>
</dbReference>
<dbReference type="FunFam" id="1.10.10.10:FF:000056">
    <property type="entry name" value="IclR family transcriptional regulator"/>
    <property type="match status" value="1"/>
</dbReference>
<evidence type="ECO:0000256" key="6">
    <source>
        <dbReference type="ARBA" id="ARBA00070406"/>
    </source>
</evidence>
<evidence type="ECO:0000259" key="8">
    <source>
        <dbReference type="PROSITE" id="PS51078"/>
    </source>
</evidence>
<dbReference type="Gene3D" id="1.10.10.10">
    <property type="entry name" value="Winged helix-like DNA-binding domain superfamily/Winged helix DNA-binding domain"/>
    <property type="match status" value="1"/>
</dbReference>
<proteinExistence type="predicted"/>
<dbReference type="KEGG" id="gry:D7I44_11810"/>
<dbReference type="PROSITE" id="PS51078">
    <property type="entry name" value="ICLR_ED"/>
    <property type="match status" value="1"/>
</dbReference>
<dbReference type="GO" id="GO:0045892">
    <property type="term" value="P:negative regulation of DNA-templated transcription"/>
    <property type="evidence" value="ECO:0007669"/>
    <property type="project" value="TreeGrafter"/>
</dbReference>
<comment type="function">
    <text evidence="5">May be an activator protein for the gylABX operon.</text>
</comment>
<dbReference type="InterPro" id="IPR005471">
    <property type="entry name" value="Tscrpt_reg_IclR_N"/>
</dbReference>
<keyword evidence="2" id="KW-0805">Transcription regulation</keyword>
<dbReference type="SUPFAM" id="SSF55781">
    <property type="entry name" value="GAF domain-like"/>
    <property type="match status" value="1"/>
</dbReference>
<dbReference type="InterPro" id="IPR029016">
    <property type="entry name" value="GAF-like_dom_sf"/>
</dbReference>
<dbReference type="PANTHER" id="PTHR30136:SF24">
    <property type="entry name" value="HTH-TYPE TRANSCRIPTIONAL REPRESSOR ALLR"/>
    <property type="match status" value="1"/>
</dbReference>
<dbReference type="Gene3D" id="3.30.450.40">
    <property type="match status" value="1"/>
</dbReference>
<dbReference type="Pfam" id="PF09339">
    <property type="entry name" value="HTH_IclR"/>
    <property type="match status" value="1"/>
</dbReference>
<evidence type="ECO:0000256" key="4">
    <source>
        <dbReference type="ARBA" id="ARBA00023163"/>
    </source>
</evidence>
<dbReference type="Proteomes" id="UP000275069">
    <property type="component" value="Chromosome"/>
</dbReference>
<keyword evidence="4" id="KW-0804">Transcription</keyword>
<dbReference type="PROSITE" id="PS51077">
    <property type="entry name" value="HTH_ICLR"/>
    <property type="match status" value="1"/>
</dbReference>
<evidence type="ECO:0000256" key="1">
    <source>
        <dbReference type="ARBA" id="ARBA00022798"/>
    </source>
</evidence>
<dbReference type="EMBL" id="CP032624">
    <property type="protein sequence ID" value="AYG05400.1"/>
    <property type="molecule type" value="Genomic_DNA"/>
</dbReference>
<keyword evidence="3" id="KW-0238">DNA-binding</keyword>
<protein>
    <recommendedName>
        <fullName evidence="6">Glycerol operon regulatory protein</fullName>
    </recommendedName>
</protein>
<evidence type="ECO:0000256" key="3">
    <source>
        <dbReference type="ARBA" id="ARBA00023125"/>
    </source>
</evidence>
<dbReference type="AlphaFoldDB" id="A0A387BW77"/>
<sequence length="251" mass="26726">MPSEASGVQSVVRAFRLLELLAEAHGGLTLNDLGAMVGLPVTTCHRLLKTMASLGYVRQLPSRKYGLGLRLMRLGQYADLQIGPTAHKYLATIVERFGETANLAMLDGDQVVYVAQVPSPHSMRMFTEVGHRTYTHSTGVGKAILSVVDDAAVRRITGRAGMPRATETTITDPDELAQDLALSRERGYAIDEGEHELGVRCYAVPLLGLPIPAALSISGPSVRLTQAVGESAVPLLKEAAAGLAKELAGDD</sequence>
<dbReference type="GO" id="GO:0003700">
    <property type="term" value="F:DNA-binding transcription factor activity"/>
    <property type="evidence" value="ECO:0007669"/>
    <property type="project" value="TreeGrafter"/>
</dbReference>
<dbReference type="SMART" id="SM00346">
    <property type="entry name" value="HTH_ICLR"/>
    <property type="match status" value="1"/>
</dbReference>
<name>A0A387BW77_9MICO</name>
<evidence type="ECO:0000256" key="2">
    <source>
        <dbReference type="ARBA" id="ARBA00023015"/>
    </source>
</evidence>
<keyword evidence="10" id="KW-1185">Reference proteome</keyword>
<feature type="domain" description="IclR-ED" evidence="8">
    <location>
        <begin position="70"/>
        <end position="249"/>
    </location>
</feature>
<feature type="domain" description="HTH iclR-type" evidence="7">
    <location>
        <begin position="8"/>
        <end position="69"/>
    </location>
</feature>
<evidence type="ECO:0000313" key="9">
    <source>
        <dbReference type="EMBL" id="AYG05400.1"/>
    </source>
</evidence>
<dbReference type="InterPro" id="IPR036390">
    <property type="entry name" value="WH_DNA-bd_sf"/>
</dbReference>
<keyword evidence="1" id="KW-0319">Glycerol metabolism</keyword>
<dbReference type="GO" id="GO:0006071">
    <property type="term" value="P:glycerol metabolic process"/>
    <property type="evidence" value="ECO:0007669"/>
    <property type="project" value="UniProtKB-KW"/>
</dbReference>
<dbReference type="GO" id="GO:0003677">
    <property type="term" value="F:DNA binding"/>
    <property type="evidence" value="ECO:0007669"/>
    <property type="project" value="UniProtKB-KW"/>
</dbReference>
<evidence type="ECO:0000259" key="7">
    <source>
        <dbReference type="PROSITE" id="PS51077"/>
    </source>
</evidence>
<evidence type="ECO:0000256" key="5">
    <source>
        <dbReference type="ARBA" id="ARBA00058938"/>
    </source>
</evidence>
<dbReference type="Pfam" id="PF01614">
    <property type="entry name" value="IclR_C"/>
    <property type="match status" value="1"/>
</dbReference>